<dbReference type="KEGG" id="nmes:H9L09_17875"/>
<evidence type="ECO:0000256" key="4">
    <source>
        <dbReference type="SAM" id="SignalP"/>
    </source>
</evidence>
<dbReference type="Pfam" id="PF13416">
    <property type="entry name" value="SBP_bac_8"/>
    <property type="match status" value="1"/>
</dbReference>
<dbReference type="AlphaFoldDB" id="A0A7G9R9Q5"/>
<name>A0A7G9R9Q5_9ACTN</name>
<evidence type="ECO:0000256" key="3">
    <source>
        <dbReference type="ARBA" id="ARBA00022729"/>
    </source>
</evidence>
<dbReference type="PROSITE" id="PS51257">
    <property type="entry name" value="PROKAR_LIPOPROTEIN"/>
    <property type="match status" value="1"/>
</dbReference>
<keyword evidence="3 4" id="KW-0732">Signal</keyword>
<organism evidence="5 6">
    <name type="scientific">Nocardioides mesophilus</name>
    <dbReference type="NCBI Taxonomy" id="433659"/>
    <lineage>
        <taxon>Bacteria</taxon>
        <taxon>Bacillati</taxon>
        <taxon>Actinomycetota</taxon>
        <taxon>Actinomycetes</taxon>
        <taxon>Propionibacteriales</taxon>
        <taxon>Nocardioidaceae</taxon>
        <taxon>Nocardioides</taxon>
    </lineage>
</organism>
<dbReference type="GO" id="GO:0015768">
    <property type="term" value="P:maltose transport"/>
    <property type="evidence" value="ECO:0007669"/>
    <property type="project" value="TreeGrafter"/>
</dbReference>
<feature type="signal peptide" evidence="4">
    <location>
        <begin position="1"/>
        <end position="30"/>
    </location>
</feature>
<evidence type="ECO:0000313" key="5">
    <source>
        <dbReference type="EMBL" id="QNN52330.1"/>
    </source>
</evidence>
<evidence type="ECO:0000256" key="1">
    <source>
        <dbReference type="ARBA" id="ARBA00008520"/>
    </source>
</evidence>
<evidence type="ECO:0000256" key="2">
    <source>
        <dbReference type="ARBA" id="ARBA00022448"/>
    </source>
</evidence>
<dbReference type="GO" id="GO:1901982">
    <property type="term" value="F:maltose binding"/>
    <property type="evidence" value="ECO:0007669"/>
    <property type="project" value="TreeGrafter"/>
</dbReference>
<sequence length="421" mass="44286">MKPPTSAVHRPRVRRLAAAAVGTSAAMLLAACGGSGFQDSSGAEQKSDGPITVLIGSSGDAETKAVTEAVKKWSDESGTKAEVRAASDLNQELAQGFAGGEPPDVFYLSTDQLASYASNGSLEPYASDLENADAFFPSLKDAFTYDDQFWCAPKDFSTLALVINTKMWKQAGLSEADIPTTWDELSAVAQKLTKGKQKGLVFSPEYQRVGVFFEQNGGGLVNDEGTEATVNSPENVEALTHVKKMLADGYAAYTTDVGAGWGGEAFGKGLAAMTIEGNWIAGAMENDYPDVDYQVVKLPAGPASEGTLQFTNCWGIASGSDNIKGSVALVEQLTSADQQMAFADAFGVMPSVVEVADEWKSANPEMAAFIESADFAGNLPTQEGAADVIGELNAQLATLKNTEPQQILDGVQKNMEAVVSP</sequence>
<dbReference type="EMBL" id="CP060713">
    <property type="protein sequence ID" value="QNN52330.1"/>
    <property type="molecule type" value="Genomic_DNA"/>
</dbReference>
<dbReference type="PANTHER" id="PTHR30061">
    <property type="entry name" value="MALTOSE-BINDING PERIPLASMIC PROTEIN"/>
    <property type="match status" value="1"/>
</dbReference>
<accession>A0A7G9R9Q5</accession>
<dbReference type="Gene3D" id="3.40.190.10">
    <property type="entry name" value="Periplasmic binding protein-like II"/>
    <property type="match status" value="1"/>
</dbReference>
<keyword evidence="6" id="KW-1185">Reference proteome</keyword>
<reference evidence="5 6" key="1">
    <citation type="submission" date="2020-08" db="EMBL/GenBank/DDBJ databases">
        <title>Genome sequence of Nocardioides mesophilus KACC 16243T.</title>
        <authorList>
            <person name="Hyun D.-W."/>
            <person name="Bae J.-W."/>
        </authorList>
    </citation>
    <scope>NUCLEOTIDE SEQUENCE [LARGE SCALE GENOMIC DNA]</scope>
    <source>
        <strain evidence="5 6">KACC 16243</strain>
    </source>
</reference>
<feature type="chain" id="PRO_5039225757" evidence="4">
    <location>
        <begin position="31"/>
        <end position="421"/>
    </location>
</feature>
<dbReference type="PANTHER" id="PTHR30061:SF50">
    <property type="entry name" value="MALTOSE_MALTODEXTRIN-BINDING PERIPLASMIC PROTEIN"/>
    <property type="match status" value="1"/>
</dbReference>
<evidence type="ECO:0000313" key="6">
    <source>
        <dbReference type="Proteomes" id="UP000515947"/>
    </source>
</evidence>
<protein>
    <submittedName>
        <fullName evidence="5">Extracellular solute-binding protein</fullName>
    </submittedName>
</protein>
<dbReference type="GO" id="GO:0042956">
    <property type="term" value="P:maltodextrin transmembrane transport"/>
    <property type="evidence" value="ECO:0007669"/>
    <property type="project" value="TreeGrafter"/>
</dbReference>
<dbReference type="RefSeq" id="WP_187578172.1">
    <property type="nucleotide sequence ID" value="NZ_CP060713.1"/>
</dbReference>
<comment type="similarity">
    <text evidence="1">Belongs to the bacterial solute-binding protein 1 family.</text>
</comment>
<proteinExistence type="inferred from homology"/>
<dbReference type="Proteomes" id="UP000515947">
    <property type="component" value="Chromosome"/>
</dbReference>
<gene>
    <name evidence="5" type="ORF">H9L09_17875</name>
</gene>
<dbReference type="GO" id="GO:0055052">
    <property type="term" value="C:ATP-binding cassette (ABC) transporter complex, substrate-binding subunit-containing"/>
    <property type="evidence" value="ECO:0007669"/>
    <property type="project" value="TreeGrafter"/>
</dbReference>
<dbReference type="InterPro" id="IPR006059">
    <property type="entry name" value="SBP"/>
</dbReference>
<keyword evidence="2" id="KW-0813">Transport</keyword>
<dbReference type="SUPFAM" id="SSF53850">
    <property type="entry name" value="Periplasmic binding protein-like II"/>
    <property type="match status" value="1"/>
</dbReference>